<evidence type="ECO:0000256" key="1">
    <source>
        <dbReference type="SAM" id="MobiDB-lite"/>
    </source>
</evidence>
<organism evidence="2 3">
    <name type="scientific">Rattus norvegicus</name>
    <name type="common">Rat</name>
    <dbReference type="NCBI Taxonomy" id="10116"/>
    <lineage>
        <taxon>Eukaryota</taxon>
        <taxon>Metazoa</taxon>
        <taxon>Chordata</taxon>
        <taxon>Craniata</taxon>
        <taxon>Vertebrata</taxon>
        <taxon>Euteleostomi</taxon>
        <taxon>Mammalia</taxon>
        <taxon>Eutheria</taxon>
        <taxon>Euarchontoglires</taxon>
        <taxon>Glires</taxon>
        <taxon>Rodentia</taxon>
        <taxon>Myomorpha</taxon>
        <taxon>Muroidea</taxon>
        <taxon>Muridae</taxon>
        <taxon>Murinae</taxon>
        <taxon>Rattus</taxon>
    </lineage>
</organism>
<accession>A6HL07</accession>
<dbReference type="Proteomes" id="UP000234681">
    <property type="component" value="Chromosome 10"/>
</dbReference>
<evidence type="ECO:0000313" key="2">
    <source>
        <dbReference type="EMBL" id="EDM06712.1"/>
    </source>
</evidence>
<proteinExistence type="predicted"/>
<dbReference type="AlphaFoldDB" id="A6HL07"/>
<sequence length="71" mass="7852">MPVVTCLVSMVMGIEPRALPMPGKPECHVCFPCLDLLFFTDGINNTHHHTTQNHQPKGVTAHWSGPSHVNH</sequence>
<dbReference type="EMBL" id="CH473948">
    <property type="protein sequence ID" value="EDM06712.1"/>
    <property type="molecule type" value="Genomic_DNA"/>
</dbReference>
<reference evidence="2 3" key="1">
    <citation type="submission" date="2005-07" db="EMBL/GenBank/DDBJ databases">
        <authorList>
            <person name="Mural R.J."/>
            <person name="Li P.W."/>
            <person name="Adams M.D."/>
            <person name="Amanatides P.G."/>
            <person name="Baden-Tillson H."/>
            <person name="Barnstead M."/>
            <person name="Chin S.H."/>
            <person name="Dew I."/>
            <person name="Evans C.A."/>
            <person name="Ferriera S."/>
            <person name="Flanigan M."/>
            <person name="Fosler C."/>
            <person name="Glodek A."/>
            <person name="Gu Z."/>
            <person name="Holt R.A."/>
            <person name="Jennings D."/>
            <person name="Kraft C.L."/>
            <person name="Lu F."/>
            <person name="Nguyen T."/>
            <person name="Nusskern D.R."/>
            <person name="Pfannkoch C.M."/>
            <person name="Sitter C."/>
            <person name="Sutton G.G."/>
            <person name="Venter J.C."/>
            <person name="Wang Z."/>
            <person name="Woodage T."/>
            <person name="Zheng X.H."/>
            <person name="Zhong F."/>
        </authorList>
    </citation>
    <scope>NUCLEOTIDE SEQUENCE [LARGE SCALE GENOMIC DNA]</scope>
    <source>
        <strain>BN</strain>
        <strain evidence="3">Sprague-Dawley</strain>
    </source>
</reference>
<protein>
    <submittedName>
        <fullName evidence="2">RCG35295</fullName>
    </submittedName>
</protein>
<gene>
    <name evidence="2" type="ORF">rCG_35295</name>
</gene>
<name>A6HL07_RAT</name>
<feature type="region of interest" description="Disordered" evidence="1">
    <location>
        <begin position="47"/>
        <end position="71"/>
    </location>
</feature>
<evidence type="ECO:0000313" key="3">
    <source>
        <dbReference type="Proteomes" id="UP000234681"/>
    </source>
</evidence>